<comment type="similarity">
    <text evidence="1 4">Belongs to the aldehyde dehydrogenase family.</text>
</comment>
<dbReference type="SUPFAM" id="SSF53720">
    <property type="entry name" value="ALDH-like"/>
    <property type="match status" value="1"/>
</dbReference>
<dbReference type="STRING" id="126673.AWC01_11660"/>
<evidence type="ECO:0000313" key="8">
    <source>
        <dbReference type="Proteomes" id="UP000193564"/>
    </source>
</evidence>
<dbReference type="InterPro" id="IPR029510">
    <property type="entry name" value="Ald_DH_CS_GLU"/>
</dbReference>
<dbReference type="OrthoDB" id="6882680at2"/>
<dbReference type="FunFam" id="3.40.309.10:FF:000039">
    <property type="entry name" value="Aldehyde dehydrogenase ALDC"/>
    <property type="match status" value="1"/>
</dbReference>
<feature type="domain" description="Aldehyde dehydrogenase" evidence="5">
    <location>
        <begin position="4"/>
        <end position="447"/>
    </location>
</feature>
<sequence>MTSSEVINPATEEVLGSVELLDVDRVDDAVARAKSAQQRWARLAPADRAGALRSFAAVVDAHVDELARLEVANSGHPIGSAEWEAGHVRDVLQFYSASPERLSGRQIPVTGGLDVTFNEPLGVVGVITPWNFPMTIAAWGFAPALAAGNAVVLKPAEWTPLTSLRLGELAIEAGLPADLLQVLPGRGSVVGERFVTHPDVPKIVFTGSTEVGTRVMAGAAAQVKRVTLELGGKSANIVFDDCDLEKAAATAPYGVFDNAGQDCCARSRILVQRNVYDRFMELLEPAVKGVKVGDPASRDTEMGPLVSKKHWQSVASYVSDDAPVAFRGAAPEGRGYWFAPTVLTPQRTDRTVTEEIFGPVVTVLPFDDEADAIALGNDTPYGLSGSIWTENLSRAVRVSRALESGNLSVNSHSSVRYSTPFGGFKQSGLGRELGPDAPLSFTETKNVFFAVSEES</sequence>
<accession>A0A1X1T805</accession>
<reference evidence="6" key="3">
    <citation type="submission" date="2020-02" db="EMBL/GenBank/DDBJ databases">
        <authorList>
            <person name="Matsumoto Y."/>
            <person name="Motooka D."/>
            <person name="Nakamura S."/>
        </authorList>
    </citation>
    <scope>NUCLEOTIDE SEQUENCE</scope>
    <source>
        <strain evidence="6">JCM 12405</strain>
    </source>
</reference>
<evidence type="ECO:0000313" key="7">
    <source>
        <dbReference type="EMBL" id="ORV40692.1"/>
    </source>
</evidence>
<reference evidence="6 9" key="2">
    <citation type="journal article" date="2019" name="Emerg. Microbes Infect.">
        <title>Comprehensive subspecies identification of 175 nontuberculous mycobacteria species based on 7547 genomic profiles.</title>
        <authorList>
            <person name="Matsumoto Y."/>
            <person name="Kinjo T."/>
            <person name="Motooka D."/>
            <person name="Nabeya D."/>
            <person name="Jung N."/>
            <person name="Uechi K."/>
            <person name="Horii T."/>
            <person name="Iida T."/>
            <person name="Fujita J."/>
            <person name="Nakamura S."/>
        </authorList>
    </citation>
    <scope>NUCLEOTIDE SEQUENCE [LARGE SCALE GENOMIC DNA]</scope>
    <source>
        <strain evidence="6 9">JCM 12405</strain>
    </source>
</reference>
<dbReference type="Gene3D" id="3.40.309.10">
    <property type="entry name" value="Aldehyde Dehydrogenase, Chain A, domain 2"/>
    <property type="match status" value="1"/>
</dbReference>
<gene>
    <name evidence="7" type="ORF">AWC01_11660</name>
    <name evidence="6" type="ORF">MDOR_14220</name>
</gene>
<reference evidence="7 8" key="1">
    <citation type="submission" date="2016-01" db="EMBL/GenBank/DDBJ databases">
        <title>The new phylogeny of the genus Mycobacterium.</title>
        <authorList>
            <person name="Tarcisio F."/>
            <person name="Conor M."/>
            <person name="Antonella G."/>
            <person name="Elisabetta G."/>
            <person name="Giulia F.S."/>
            <person name="Sara T."/>
            <person name="Anna F."/>
            <person name="Clotilde B."/>
            <person name="Roberto B."/>
            <person name="Veronica D.S."/>
            <person name="Fabio R."/>
            <person name="Monica P."/>
            <person name="Olivier J."/>
            <person name="Enrico T."/>
            <person name="Nicola S."/>
        </authorList>
    </citation>
    <scope>NUCLEOTIDE SEQUENCE [LARGE SCALE GENOMIC DNA]</scope>
    <source>
        <strain evidence="7 8">DSM 44339</strain>
    </source>
</reference>
<dbReference type="PROSITE" id="PS00687">
    <property type="entry name" value="ALDEHYDE_DEHYDR_GLU"/>
    <property type="match status" value="1"/>
</dbReference>
<evidence type="ECO:0000313" key="6">
    <source>
        <dbReference type="EMBL" id="BBZ07253.1"/>
    </source>
</evidence>
<organism evidence="7 8">
    <name type="scientific">Mycolicibacterium doricum</name>
    <dbReference type="NCBI Taxonomy" id="126673"/>
    <lineage>
        <taxon>Bacteria</taxon>
        <taxon>Bacillati</taxon>
        <taxon>Actinomycetota</taxon>
        <taxon>Actinomycetes</taxon>
        <taxon>Mycobacteriales</taxon>
        <taxon>Mycobacteriaceae</taxon>
        <taxon>Mycolicibacterium</taxon>
    </lineage>
</organism>
<evidence type="ECO:0000256" key="2">
    <source>
        <dbReference type="ARBA" id="ARBA00023002"/>
    </source>
</evidence>
<dbReference type="InterPro" id="IPR015590">
    <property type="entry name" value="Aldehyde_DH_dom"/>
</dbReference>
<evidence type="ECO:0000256" key="4">
    <source>
        <dbReference type="RuleBase" id="RU003345"/>
    </source>
</evidence>
<protein>
    <submittedName>
        <fullName evidence="7">Aldehyde dehydrogenase</fullName>
    </submittedName>
</protein>
<evidence type="ECO:0000256" key="1">
    <source>
        <dbReference type="ARBA" id="ARBA00009986"/>
    </source>
</evidence>
<dbReference type="InterPro" id="IPR016162">
    <property type="entry name" value="Ald_DH_N"/>
</dbReference>
<evidence type="ECO:0000259" key="5">
    <source>
        <dbReference type="Pfam" id="PF00171"/>
    </source>
</evidence>
<dbReference type="Pfam" id="PF00171">
    <property type="entry name" value="Aldedh"/>
    <property type="match status" value="1"/>
</dbReference>
<dbReference type="InterPro" id="IPR016160">
    <property type="entry name" value="Ald_DH_CS_CYS"/>
</dbReference>
<dbReference type="PROSITE" id="PS00070">
    <property type="entry name" value="ALDEHYDE_DEHYDR_CYS"/>
    <property type="match status" value="1"/>
</dbReference>
<dbReference type="GO" id="GO:0016620">
    <property type="term" value="F:oxidoreductase activity, acting on the aldehyde or oxo group of donors, NAD or NADP as acceptor"/>
    <property type="evidence" value="ECO:0007669"/>
    <property type="project" value="InterPro"/>
</dbReference>
<dbReference type="Gene3D" id="3.40.605.10">
    <property type="entry name" value="Aldehyde Dehydrogenase, Chain A, domain 1"/>
    <property type="match status" value="1"/>
</dbReference>
<dbReference type="KEGG" id="mdr:MDOR_14220"/>
<evidence type="ECO:0000256" key="3">
    <source>
        <dbReference type="PROSITE-ProRule" id="PRU10007"/>
    </source>
</evidence>
<evidence type="ECO:0000313" key="9">
    <source>
        <dbReference type="Proteomes" id="UP000467201"/>
    </source>
</evidence>
<dbReference type="AlphaFoldDB" id="A0A1X1T805"/>
<dbReference type="Proteomes" id="UP000467201">
    <property type="component" value="Chromosome"/>
</dbReference>
<keyword evidence="2 4" id="KW-0560">Oxidoreductase</keyword>
<dbReference type="InterPro" id="IPR016161">
    <property type="entry name" value="Ald_DH/histidinol_DH"/>
</dbReference>
<proteinExistence type="inferred from homology"/>
<dbReference type="FunFam" id="3.40.605.10:FF:000007">
    <property type="entry name" value="NAD/NADP-dependent betaine aldehyde dehydrogenase"/>
    <property type="match status" value="1"/>
</dbReference>
<name>A0A1X1T805_9MYCO</name>
<feature type="active site" evidence="3">
    <location>
        <position position="229"/>
    </location>
</feature>
<dbReference type="Proteomes" id="UP000193564">
    <property type="component" value="Unassembled WGS sequence"/>
</dbReference>
<dbReference type="EMBL" id="LQOS01000029">
    <property type="protein sequence ID" value="ORV40692.1"/>
    <property type="molecule type" value="Genomic_DNA"/>
</dbReference>
<dbReference type="EMBL" id="AP022605">
    <property type="protein sequence ID" value="BBZ07253.1"/>
    <property type="molecule type" value="Genomic_DNA"/>
</dbReference>
<dbReference type="RefSeq" id="WP_085191084.1">
    <property type="nucleotide sequence ID" value="NZ_AP022605.1"/>
</dbReference>
<dbReference type="PANTHER" id="PTHR11699">
    <property type="entry name" value="ALDEHYDE DEHYDROGENASE-RELATED"/>
    <property type="match status" value="1"/>
</dbReference>
<dbReference type="InterPro" id="IPR016163">
    <property type="entry name" value="Ald_DH_C"/>
</dbReference>
<keyword evidence="8" id="KW-1185">Reference proteome</keyword>